<comment type="caution">
    <text evidence="1">The sequence shown here is derived from an EMBL/GenBank/DDBJ whole genome shotgun (WGS) entry which is preliminary data.</text>
</comment>
<dbReference type="OrthoDB" id="10333710at2759"/>
<accession>A0A2G5SMH6</accession>
<protein>
    <recommendedName>
        <fullName evidence="3">F-box associated domain-containing protein</fullName>
    </recommendedName>
</protein>
<dbReference type="AlphaFoldDB" id="A0A2G5SMH6"/>
<dbReference type="PANTHER" id="PTHR21503:SF8">
    <property type="entry name" value="F-BOX ASSOCIATED DOMAIN-CONTAINING PROTEIN-RELATED"/>
    <property type="match status" value="1"/>
</dbReference>
<organism evidence="1 2">
    <name type="scientific">Caenorhabditis nigoni</name>
    <dbReference type="NCBI Taxonomy" id="1611254"/>
    <lineage>
        <taxon>Eukaryota</taxon>
        <taxon>Metazoa</taxon>
        <taxon>Ecdysozoa</taxon>
        <taxon>Nematoda</taxon>
        <taxon>Chromadorea</taxon>
        <taxon>Rhabditida</taxon>
        <taxon>Rhabditina</taxon>
        <taxon>Rhabditomorpha</taxon>
        <taxon>Rhabditoidea</taxon>
        <taxon>Rhabditidae</taxon>
        <taxon>Peloderinae</taxon>
        <taxon>Caenorhabditis</taxon>
    </lineage>
</organism>
<sequence>MKILYASGTETAPDSPYLKLAYSSTIHSVPESPIILEFEDAKFEHLERHLNVRHSPLFVKMSISMEIHCNFASESAFLVLEHLAQLGHPMEECGISCTPDNEAIVRSLLSLKKAKNVRLMCPPTHDFKESFDFKTPFTESLENEKLNIFTARWVSAWHVINIFNGCRDVSLTDSYFEESEVIEILKNWKNGSSIRNLSLSFVRAGSNEDFGAKMIEMNAEPVPEAADVDPQIRNFFASSSWSLHQENSDVEVWITISSYPQNRDHLQFTLRDELAPEDL</sequence>
<dbReference type="PANTHER" id="PTHR21503">
    <property type="entry name" value="F-BOX-CONTAINING HYPOTHETICAL PROTEIN C.ELEGANS"/>
    <property type="match status" value="1"/>
</dbReference>
<gene>
    <name evidence="1" type="primary">Cnig_chr_X.g22931</name>
    <name evidence="1" type="ORF">B9Z55_022931</name>
</gene>
<reference evidence="2" key="1">
    <citation type="submission" date="2017-10" db="EMBL/GenBank/DDBJ databases">
        <title>Rapid genome shrinkage in a self-fertile nematode reveals novel sperm competition proteins.</title>
        <authorList>
            <person name="Yin D."/>
            <person name="Schwarz E.M."/>
            <person name="Thomas C.G."/>
            <person name="Felde R.L."/>
            <person name="Korf I.F."/>
            <person name="Cutter A.D."/>
            <person name="Schartner C.M."/>
            <person name="Ralston E.J."/>
            <person name="Meyer B.J."/>
            <person name="Haag E.S."/>
        </authorList>
    </citation>
    <scope>NUCLEOTIDE SEQUENCE [LARGE SCALE GENOMIC DNA]</scope>
    <source>
        <strain evidence="2">JU1422</strain>
    </source>
</reference>
<evidence type="ECO:0008006" key="3">
    <source>
        <dbReference type="Google" id="ProtNLM"/>
    </source>
</evidence>
<dbReference type="Proteomes" id="UP000230233">
    <property type="component" value="Chromosome X"/>
</dbReference>
<dbReference type="EMBL" id="PDUG01000006">
    <property type="protein sequence ID" value="PIC16270.1"/>
    <property type="molecule type" value="Genomic_DNA"/>
</dbReference>
<evidence type="ECO:0000313" key="1">
    <source>
        <dbReference type="EMBL" id="PIC16270.1"/>
    </source>
</evidence>
<evidence type="ECO:0000313" key="2">
    <source>
        <dbReference type="Proteomes" id="UP000230233"/>
    </source>
</evidence>
<name>A0A2G5SMH6_9PELO</name>
<keyword evidence="2" id="KW-1185">Reference proteome</keyword>
<proteinExistence type="predicted"/>